<evidence type="ECO:0000256" key="1">
    <source>
        <dbReference type="SAM" id="MobiDB-lite"/>
    </source>
</evidence>
<name>A0ABR8KX93_9ACTN</name>
<sequence>MALVVVLVAGATAGLVVVARRRRAAPHPAPPASRHPAPPGGAGDAAGRGPEPLLGWPTSEDLERYDRPEGGAPIARLLDGLPRIERPRGRKARRWTAALAALGLLVLASQLLENAVFRPQAGTASGRAAYAGDHAEPCLPAAGCPAAGNLVPSGRAAYTGAYAEPALPSADPVTGVPVAQPPLPSRDPACALRKTGSTTPAVRPVSRRVTAAVNRQWRRMERWLKAHAPRTYASLNGPAGHVLLAKAEARLGRRIPDSLRASLLRHDGARGPAAFRFSSTYEIMDARGLVSSWPEACELGGGIPFAYDSDFGDYLVTNSATGGVGSADWEMPYAEDEWSSYYALLKSTADALAEGGPVGGSVPVVREGVLEWK</sequence>
<accession>A0ABR8KX93</accession>
<evidence type="ECO:0000313" key="4">
    <source>
        <dbReference type="Proteomes" id="UP000653231"/>
    </source>
</evidence>
<feature type="compositionally biased region" description="Pro residues" evidence="1">
    <location>
        <begin position="27"/>
        <end position="39"/>
    </location>
</feature>
<reference evidence="3 4" key="1">
    <citation type="submission" date="2020-09" db="EMBL/GenBank/DDBJ databases">
        <title>Actinomycete isolated from the Camponotus japonicus Mayr.</title>
        <authorList>
            <person name="Gong X."/>
        </authorList>
    </citation>
    <scope>NUCLEOTIDE SEQUENCE [LARGE SCALE GENOMIC DNA]</scope>
    <source>
        <strain evidence="3 4">2C-HV3</strain>
    </source>
</reference>
<organism evidence="3 4">
    <name type="scientific">Microbispora bryophytorum subsp. camponoti</name>
    <dbReference type="NCBI Taxonomy" id="1677852"/>
    <lineage>
        <taxon>Bacteria</taxon>
        <taxon>Bacillati</taxon>
        <taxon>Actinomycetota</taxon>
        <taxon>Actinomycetes</taxon>
        <taxon>Streptosporangiales</taxon>
        <taxon>Streptosporangiaceae</taxon>
        <taxon>Microbispora</taxon>
    </lineage>
</organism>
<proteinExistence type="predicted"/>
<protein>
    <recommendedName>
        <fullName evidence="2">Knr4/Smi1-like domain-containing protein</fullName>
    </recommendedName>
</protein>
<dbReference type="EMBL" id="JACXRZ010000004">
    <property type="protein sequence ID" value="MBD3142631.1"/>
    <property type="molecule type" value="Genomic_DNA"/>
</dbReference>
<dbReference type="SUPFAM" id="SSF160631">
    <property type="entry name" value="SMI1/KNR4-like"/>
    <property type="match status" value="1"/>
</dbReference>
<keyword evidence="4" id="KW-1185">Reference proteome</keyword>
<feature type="domain" description="Knr4/Smi1-like" evidence="2">
    <location>
        <begin position="238"/>
        <end position="344"/>
    </location>
</feature>
<dbReference type="SMART" id="SM00860">
    <property type="entry name" value="SMI1_KNR4"/>
    <property type="match status" value="1"/>
</dbReference>
<feature type="region of interest" description="Disordered" evidence="1">
    <location>
        <begin position="26"/>
        <end position="69"/>
    </location>
</feature>
<gene>
    <name evidence="3" type="ORF">IEQ31_05460</name>
</gene>
<dbReference type="Proteomes" id="UP000653231">
    <property type="component" value="Unassembled WGS sequence"/>
</dbReference>
<dbReference type="InterPro" id="IPR018958">
    <property type="entry name" value="Knr4/Smi1-like_dom"/>
</dbReference>
<dbReference type="InterPro" id="IPR037883">
    <property type="entry name" value="Knr4/Smi1-like_sf"/>
</dbReference>
<comment type="caution">
    <text evidence="3">The sequence shown here is derived from an EMBL/GenBank/DDBJ whole genome shotgun (WGS) entry which is preliminary data.</text>
</comment>
<evidence type="ECO:0000259" key="2">
    <source>
        <dbReference type="SMART" id="SM00860"/>
    </source>
</evidence>
<dbReference type="RefSeq" id="WP_191050450.1">
    <property type="nucleotide sequence ID" value="NZ_JACXRZ010000004.1"/>
</dbReference>
<evidence type="ECO:0000313" key="3">
    <source>
        <dbReference type="EMBL" id="MBD3142631.1"/>
    </source>
</evidence>